<feature type="compositionally biased region" description="Low complexity" evidence="2">
    <location>
        <begin position="166"/>
        <end position="176"/>
    </location>
</feature>
<feature type="coiled-coil region" evidence="1">
    <location>
        <begin position="37"/>
        <end position="64"/>
    </location>
</feature>
<feature type="compositionally biased region" description="Basic and acidic residues" evidence="2">
    <location>
        <begin position="198"/>
        <end position="211"/>
    </location>
</feature>
<organism evidence="4 5">
    <name type="scientific">Pseudoduganella guangdongensis</name>
    <dbReference type="NCBI Taxonomy" id="2692179"/>
    <lineage>
        <taxon>Bacteria</taxon>
        <taxon>Pseudomonadati</taxon>
        <taxon>Pseudomonadota</taxon>
        <taxon>Betaproteobacteria</taxon>
        <taxon>Burkholderiales</taxon>
        <taxon>Oxalobacteraceae</taxon>
        <taxon>Telluria group</taxon>
        <taxon>Pseudoduganella</taxon>
    </lineage>
</organism>
<keyword evidence="5" id="KW-1185">Reference proteome</keyword>
<feature type="region of interest" description="Disordered" evidence="2">
    <location>
        <begin position="198"/>
        <end position="217"/>
    </location>
</feature>
<keyword evidence="1" id="KW-0175">Coiled coil</keyword>
<keyword evidence="3" id="KW-0732">Signal</keyword>
<protein>
    <recommendedName>
        <fullName evidence="6">DUF1090 family protein</fullName>
    </recommendedName>
</protein>
<evidence type="ECO:0000256" key="1">
    <source>
        <dbReference type="SAM" id="Coils"/>
    </source>
</evidence>
<evidence type="ECO:0000256" key="3">
    <source>
        <dbReference type="SAM" id="SignalP"/>
    </source>
</evidence>
<dbReference type="EMBL" id="WWCJ01000021">
    <property type="protein sequence ID" value="MYN04808.1"/>
    <property type="molecule type" value="Genomic_DNA"/>
</dbReference>
<dbReference type="Proteomes" id="UP000448575">
    <property type="component" value="Unassembled WGS sequence"/>
</dbReference>
<feature type="chain" id="PRO_5026928549" description="DUF1090 family protein" evidence="3">
    <location>
        <begin position="18"/>
        <end position="217"/>
    </location>
</feature>
<feature type="signal peptide" evidence="3">
    <location>
        <begin position="1"/>
        <end position="17"/>
    </location>
</feature>
<feature type="region of interest" description="Disordered" evidence="2">
    <location>
        <begin position="114"/>
        <end position="192"/>
    </location>
</feature>
<dbReference type="RefSeq" id="WP_161027762.1">
    <property type="nucleotide sequence ID" value="NZ_WWCJ01000021.1"/>
</dbReference>
<proteinExistence type="predicted"/>
<evidence type="ECO:0000256" key="2">
    <source>
        <dbReference type="SAM" id="MobiDB-lite"/>
    </source>
</evidence>
<evidence type="ECO:0008006" key="6">
    <source>
        <dbReference type="Google" id="ProtNLM"/>
    </source>
</evidence>
<reference evidence="4 5" key="1">
    <citation type="submission" date="2019-12" db="EMBL/GenBank/DDBJ databases">
        <title>Novel species isolated from a subtropical stream in China.</title>
        <authorList>
            <person name="Lu H."/>
        </authorList>
    </citation>
    <scope>NUCLEOTIDE SEQUENCE [LARGE SCALE GENOMIC DNA]</scope>
    <source>
        <strain evidence="4 5">DS3</strain>
    </source>
</reference>
<name>A0A6N9HMC1_9BURK</name>
<accession>A0A6N9HMC1</accession>
<sequence length="217" mass="24348">MKNWIWLAWMLPAAAMAQDIGRPATIGAPRIPQTHSLEQADARLLQVKQDREAVEAEYAASEQRCGEKFFVNACLDKAKEQRRLRLAELRSVEVEASQYKRRLAVELRDRELEDRAQKDAAEAADNAAQPKPAKPDPDSKPGPKPAAVSLEQRQAEHDARERARAAKAAQEAPQRAAKVEAFERKKAAAEKRQAEIKAKLAENEEKKRRAEAAQQKN</sequence>
<feature type="compositionally biased region" description="Basic and acidic residues" evidence="2">
    <location>
        <begin position="177"/>
        <end position="192"/>
    </location>
</feature>
<evidence type="ECO:0000313" key="5">
    <source>
        <dbReference type="Proteomes" id="UP000448575"/>
    </source>
</evidence>
<gene>
    <name evidence="4" type="ORF">GTP41_22185</name>
</gene>
<evidence type="ECO:0000313" key="4">
    <source>
        <dbReference type="EMBL" id="MYN04808.1"/>
    </source>
</evidence>
<comment type="caution">
    <text evidence="4">The sequence shown here is derived from an EMBL/GenBank/DDBJ whole genome shotgun (WGS) entry which is preliminary data.</text>
</comment>
<feature type="compositionally biased region" description="Basic and acidic residues" evidence="2">
    <location>
        <begin position="153"/>
        <end position="164"/>
    </location>
</feature>
<dbReference type="AlphaFoldDB" id="A0A6N9HMC1"/>